<evidence type="ECO:0000256" key="1">
    <source>
        <dbReference type="ARBA" id="ARBA00022676"/>
    </source>
</evidence>
<organism evidence="3">
    <name type="scientific">uncultured Alphaproteobacteria bacterium</name>
    <dbReference type="NCBI Taxonomy" id="91750"/>
    <lineage>
        <taxon>Bacteria</taxon>
        <taxon>Pseudomonadati</taxon>
        <taxon>Pseudomonadota</taxon>
        <taxon>Alphaproteobacteria</taxon>
        <taxon>environmental samples</taxon>
    </lineage>
</organism>
<dbReference type="InterPro" id="IPR051199">
    <property type="entry name" value="LPS_LOS_Heptosyltrfase"/>
</dbReference>
<evidence type="ECO:0000256" key="2">
    <source>
        <dbReference type="ARBA" id="ARBA00022679"/>
    </source>
</evidence>
<dbReference type="SUPFAM" id="SSF53756">
    <property type="entry name" value="UDP-Glycosyltransferase/glycogen phosphorylase"/>
    <property type="match status" value="1"/>
</dbReference>
<proteinExistence type="predicted"/>
<reference evidence="3" key="1">
    <citation type="submission" date="2016-04" db="EMBL/GenBank/DDBJ databases">
        <authorList>
            <person name="Evans L.H."/>
            <person name="Alamgir A."/>
            <person name="Owens N."/>
            <person name="Weber N.D."/>
            <person name="Virtaneva K."/>
            <person name="Barbian K."/>
            <person name="Babar A."/>
            <person name="Rosenke K."/>
        </authorList>
    </citation>
    <scope>NUCLEOTIDE SEQUENCE</scope>
    <source>
        <strain evidence="3">86</strain>
    </source>
</reference>
<dbReference type="GO" id="GO:0005829">
    <property type="term" value="C:cytosol"/>
    <property type="evidence" value="ECO:0007669"/>
    <property type="project" value="TreeGrafter"/>
</dbReference>
<dbReference type="Gene3D" id="3.40.50.2000">
    <property type="entry name" value="Glycogen Phosphorylase B"/>
    <property type="match status" value="2"/>
</dbReference>
<keyword evidence="1" id="KW-0328">Glycosyltransferase</keyword>
<dbReference type="GO" id="GO:0008713">
    <property type="term" value="F:ADP-heptose-lipopolysaccharide heptosyltransferase activity"/>
    <property type="evidence" value="ECO:0007669"/>
    <property type="project" value="TreeGrafter"/>
</dbReference>
<evidence type="ECO:0000313" key="3">
    <source>
        <dbReference type="EMBL" id="SBW11227.1"/>
    </source>
</evidence>
<name>A0A212KHU4_9PROT</name>
<dbReference type="PANTHER" id="PTHR30160:SF1">
    <property type="entry name" value="LIPOPOLYSACCHARIDE 1,2-N-ACETYLGLUCOSAMINETRANSFERASE-RELATED"/>
    <property type="match status" value="1"/>
</dbReference>
<dbReference type="InterPro" id="IPR002201">
    <property type="entry name" value="Glyco_trans_9"/>
</dbReference>
<dbReference type="PANTHER" id="PTHR30160">
    <property type="entry name" value="TETRAACYLDISACCHARIDE 4'-KINASE-RELATED"/>
    <property type="match status" value="1"/>
</dbReference>
<dbReference type="CDD" id="cd03789">
    <property type="entry name" value="GT9_LPS_heptosyltransferase"/>
    <property type="match status" value="1"/>
</dbReference>
<dbReference type="Pfam" id="PF01075">
    <property type="entry name" value="Glyco_transf_9"/>
    <property type="match status" value="1"/>
</dbReference>
<dbReference type="GO" id="GO:0009244">
    <property type="term" value="P:lipopolysaccharide core region biosynthetic process"/>
    <property type="evidence" value="ECO:0007669"/>
    <property type="project" value="TreeGrafter"/>
</dbReference>
<dbReference type="AlphaFoldDB" id="A0A212KHU4"/>
<keyword evidence="2 3" id="KW-0808">Transferase</keyword>
<gene>
    <name evidence="3" type="primary">rfaF</name>
    <name evidence="3" type="ORF">KL86APRO_20119</name>
</gene>
<protein>
    <submittedName>
        <fullName evidence="3">ADP-heptose of LPS heptosyltransferase</fullName>
    </submittedName>
</protein>
<dbReference type="EMBL" id="FLUO01000002">
    <property type="protein sequence ID" value="SBW11227.1"/>
    <property type="molecule type" value="Genomic_DNA"/>
</dbReference>
<accession>A0A212KHU4</accession>
<sequence>MSGTDAVLVIKLSALGDVALAFGPIAAIRRHHPRARLTVLTTRPYAPLFAACPDVDEVWVDTRPKWYEIGKWRALRRRLRGGGFSRVYDLQTSDRSSSYFRLIGGGVAWSGIARGCAFPHANPNRDRMHTLERQAEQLAMAGIPETPFPDLSWLDADVSALAPAAPFVLLVPGGAAHRPGKRWPAARYAELARLLIGRGVTPVVLGTAAEAEAIDAILAAAPGAVSLAGRTDFAEIVALARRAGGAVGNDTGPMHLIALAGCAALALYGPESDPALCGQRGPRAAILRADDLASLPVAEVAGKLAEIGGLPQHES</sequence>